<dbReference type="EMBL" id="JAAAJA010000005">
    <property type="protein sequence ID" value="KAG0267351.1"/>
    <property type="molecule type" value="Genomic_DNA"/>
</dbReference>
<name>A0A9P6QHK9_9FUNG</name>
<comment type="caution">
    <text evidence="1">The sequence shown here is derived from an EMBL/GenBank/DDBJ whole genome shotgun (WGS) entry which is preliminary data.</text>
</comment>
<protein>
    <submittedName>
        <fullName evidence="1">Uncharacterized protein</fullName>
    </submittedName>
</protein>
<reference evidence="1" key="1">
    <citation type="journal article" date="2020" name="Fungal Divers.">
        <title>Resolving the Mortierellaceae phylogeny through synthesis of multi-gene phylogenetics and phylogenomics.</title>
        <authorList>
            <person name="Vandepol N."/>
            <person name="Liber J."/>
            <person name="Desiro A."/>
            <person name="Na H."/>
            <person name="Kennedy M."/>
            <person name="Barry K."/>
            <person name="Grigoriev I.V."/>
            <person name="Miller A.N."/>
            <person name="O'Donnell K."/>
            <person name="Stajich J.E."/>
            <person name="Bonito G."/>
        </authorList>
    </citation>
    <scope>NUCLEOTIDE SEQUENCE</scope>
    <source>
        <strain evidence="1">KOD948</strain>
    </source>
</reference>
<dbReference type="AlphaFoldDB" id="A0A9P6QHK9"/>
<evidence type="ECO:0000313" key="1">
    <source>
        <dbReference type="EMBL" id="KAG0267351.1"/>
    </source>
</evidence>
<organism evidence="1 2">
    <name type="scientific">Mortierella polycephala</name>
    <dbReference type="NCBI Taxonomy" id="41804"/>
    <lineage>
        <taxon>Eukaryota</taxon>
        <taxon>Fungi</taxon>
        <taxon>Fungi incertae sedis</taxon>
        <taxon>Mucoromycota</taxon>
        <taxon>Mortierellomycotina</taxon>
        <taxon>Mortierellomycetes</taxon>
        <taxon>Mortierellales</taxon>
        <taxon>Mortierellaceae</taxon>
        <taxon>Mortierella</taxon>
    </lineage>
</organism>
<evidence type="ECO:0000313" key="2">
    <source>
        <dbReference type="Proteomes" id="UP000726737"/>
    </source>
</evidence>
<gene>
    <name evidence="1" type="ORF">BG011_006768</name>
</gene>
<sequence length="171" mass="19632">MALLLDHRDEFVQFTVYRLVKEILVNADFLEMNPSVHPQRQRLVQDLFQKLISTQQPIPGQKRTILELFHALMKLHRQRHRCLGTQNDTTTPAIAMARSDWCGMDHVAAAIVRELATPTFWASTFKHILGAIDTQHAALVLLIDIEKARVSILHNETFNIYCDLLALTRLP</sequence>
<keyword evidence="2" id="KW-1185">Reference proteome</keyword>
<proteinExistence type="predicted"/>
<dbReference type="Proteomes" id="UP000726737">
    <property type="component" value="Unassembled WGS sequence"/>
</dbReference>
<accession>A0A9P6QHK9</accession>
<dbReference type="OrthoDB" id="8251209at2759"/>